<protein>
    <submittedName>
        <fullName evidence="1">Uncharacterized protein</fullName>
    </submittedName>
</protein>
<name>A0AAD4Z869_PRUDU</name>
<dbReference type="Proteomes" id="UP001054821">
    <property type="component" value="Chromosome 4"/>
</dbReference>
<reference evidence="1 2" key="1">
    <citation type="journal article" date="2022" name="G3 (Bethesda)">
        <title>Whole-genome sequence and methylome profiling of the almond [Prunus dulcis (Mill.) D.A. Webb] cultivar 'Nonpareil'.</title>
        <authorList>
            <person name="D'Amico-Willman K.M."/>
            <person name="Ouma W.Z."/>
            <person name="Meulia T."/>
            <person name="Sideli G.M."/>
            <person name="Gradziel T.M."/>
            <person name="Fresnedo-Ramirez J."/>
        </authorList>
    </citation>
    <scope>NUCLEOTIDE SEQUENCE [LARGE SCALE GENOMIC DNA]</scope>
    <source>
        <strain evidence="1">Clone GOH B32 T37-40</strain>
    </source>
</reference>
<organism evidence="1 2">
    <name type="scientific">Prunus dulcis</name>
    <name type="common">Almond</name>
    <name type="synonym">Amygdalus dulcis</name>
    <dbReference type="NCBI Taxonomy" id="3755"/>
    <lineage>
        <taxon>Eukaryota</taxon>
        <taxon>Viridiplantae</taxon>
        <taxon>Streptophyta</taxon>
        <taxon>Embryophyta</taxon>
        <taxon>Tracheophyta</taxon>
        <taxon>Spermatophyta</taxon>
        <taxon>Magnoliopsida</taxon>
        <taxon>eudicotyledons</taxon>
        <taxon>Gunneridae</taxon>
        <taxon>Pentapetalae</taxon>
        <taxon>rosids</taxon>
        <taxon>fabids</taxon>
        <taxon>Rosales</taxon>
        <taxon>Rosaceae</taxon>
        <taxon>Amygdaloideae</taxon>
        <taxon>Amygdaleae</taxon>
        <taxon>Prunus</taxon>
    </lineage>
</organism>
<evidence type="ECO:0000313" key="1">
    <source>
        <dbReference type="EMBL" id="KAI5336129.1"/>
    </source>
</evidence>
<dbReference type="EMBL" id="JAJFAZ020000004">
    <property type="protein sequence ID" value="KAI5336129.1"/>
    <property type="molecule type" value="Genomic_DNA"/>
</dbReference>
<keyword evidence="2" id="KW-1185">Reference proteome</keyword>
<dbReference type="AlphaFoldDB" id="A0AAD4Z869"/>
<gene>
    <name evidence="1" type="ORF">L3X38_026263</name>
</gene>
<comment type="caution">
    <text evidence="1">The sequence shown here is derived from an EMBL/GenBank/DDBJ whole genome shotgun (WGS) entry which is preliminary data.</text>
</comment>
<evidence type="ECO:0000313" key="2">
    <source>
        <dbReference type="Proteomes" id="UP001054821"/>
    </source>
</evidence>
<proteinExistence type="predicted"/>
<sequence>MGAIHRLNALQVKGAQPQEAKETWVSSLEGSRQYEDGELTAKLIDGEARRVELHIGTWKGVADFRCGQ</sequence>
<accession>A0AAD4Z869</accession>